<name>A0AAD9HRK1_9PEZI</name>
<dbReference type="AlphaFoldDB" id="A0AAD9HRK1"/>
<accession>A0AAD9HRK1</accession>
<organism evidence="2 3">
    <name type="scientific">Colletotrichum zoysiae</name>
    <dbReference type="NCBI Taxonomy" id="1216348"/>
    <lineage>
        <taxon>Eukaryota</taxon>
        <taxon>Fungi</taxon>
        <taxon>Dikarya</taxon>
        <taxon>Ascomycota</taxon>
        <taxon>Pezizomycotina</taxon>
        <taxon>Sordariomycetes</taxon>
        <taxon>Hypocreomycetidae</taxon>
        <taxon>Glomerellales</taxon>
        <taxon>Glomerellaceae</taxon>
        <taxon>Colletotrichum</taxon>
        <taxon>Colletotrichum graminicola species complex</taxon>
    </lineage>
</organism>
<keyword evidence="1" id="KW-0472">Membrane</keyword>
<feature type="transmembrane region" description="Helical" evidence="1">
    <location>
        <begin position="216"/>
        <end position="236"/>
    </location>
</feature>
<gene>
    <name evidence="2" type="ORF">LX32DRAFT_689730</name>
</gene>
<feature type="transmembrane region" description="Helical" evidence="1">
    <location>
        <begin position="242"/>
        <end position="267"/>
    </location>
</feature>
<keyword evidence="1" id="KW-1133">Transmembrane helix</keyword>
<reference evidence="2" key="1">
    <citation type="submission" date="2021-06" db="EMBL/GenBank/DDBJ databases">
        <title>Comparative genomics, transcriptomics and evolutionary studies reveal genomic signatures of adaptation to plant cell wall in hemibiotrophic fungi.</title>
        <authorList>
            <consortium name="DOE Joint Genome Institute"/>
            <person name="Baroncelli R."/>
            <person name="Diaz J.F."/>
            <person name="Benocci T."/>
            <person name="Peng M."/>
            <person name="Battaglia E."/>
            <person name="Haridas S."/>
            <person name="Andreopoulos W."/>
            <person name="Labutti K."/>
            <person name="Pangilinan J."/>
            <person name="Floch G.L."/>
            <person name="Makela M.R."/>
            <person name="Henrissat B."/>
            <person name="Grigoriev I.V."/>
            <person name="Crouch J.A."/>
            <person name="De Vries R.P."/>
            <person name="Sukno S.A."/>
            <person name="Thon M.R."/>
        </authorList>
    </citation>
    <scope>NUCLEOTIDE SEQUENCE</scope>
    <source>
        <strain evidence="2">MAFF235873</strain>
    </source>
</reference>
<evidence type="ECO:0008006" key="4">
    <source>
        <dbReference type="Google" id="ProtNLM"/>
    </source>
</evidence>
<keyword evidence="1" id="KW-0812">Transmembrane</keyword>
<keyword evidence="3" id="KW-1185">Reference proteome</keyword>
<proteinExistence type="predicted"/>
<feature type="transmembrane region" description="Helical" evidence="1">
    <location>
        <begin position="93"/>
        <end position="115"/>
    </location>
</feature>
<sequence>MPSDSLKSGIYPVLPCPQDNTHDITYDLPSTKCLGTFRSMATASPPSAENRPLNHSLVFPPGSPLSRAASDFFPAGSSGDDGSPTPPRVLARFAFSPVAALRVAAVPFAIALVVIEVQGRAWRDGLAVFFIVLASMQLAWLAMALLTQSHLSRAAAAGGRGGGGGGQGNGFTVDLGFVECVFGRRRRRKDDVGEAEGMLAWTKDGAGKRSNRVDTVYTVLDIAFAASTLTAGIYAATDPRCWAWGLHAGVAVFGIILGIFEGVIALAQQFAVFRRGRIQVVWDAGEEEDDLGSHKYRIRLPQSPEQRHATMSVAA</sequence>
<evidence type="ECO:0000313" key="2">
    <source>
        <dbReference type="EMBL" id="KAK2033880.1"/>
    </source>
</evidence>
<evidence type="ECO:0000256" key="1">
    <source>
        <dbReference type="SAM" id="Phobius"/>
    </source>
</evidence>
<evidence type="ECO:0000313" key="3">
    <source>
        <dbReference type="Proteomes" id="UP001232148"/>
    </source>
</evidence>
<dbReference type="EMBL" id="MU842818">
    <property type="protein sequence ID" value="KAK2033880.1"/>
    <property type="molecule type" value="Genomic_DNA"/>
</dbReference>
<dbReference type="Proteomes" id="UP001232148">
    <property type="component" value="Unassembled WGS sequence"/>
</dbReference>
<comment type="caution">
    <text evidence="2">The sequence shown here is derived from an EMBL/GenBank/DDBJ whole genome shotgun (WGS) entry which is preliminary data.</text>
</comment>
<feature type="transmembrane region" description="Helical" evidence="1">
    <location>
        <begin position="127"/>
        <end position="146"/>
    </location>
</feature>
<protein>
    <recommendedName>
        <fullName evidence="4">Integral membrane protein</fullName>
    </recommendedName>
</protein>